<proteinExistence type="predicted"/>
<protein>
    <submittedName>
        <fullName evidence="1">Uncharacterized protein</fullName>
    </submittedName>
</protein>
<evidence type="ECO:0000313" key="1">
    <source>
        <dbReference type="EMBL" id="KAK7479437.1"/>
    </source>
</evidence>
<sequence>MSALVQEQLGLCTHAERSRCSDEIALLAARKGNDVVREGERDTHEKKQAAGLAVV</sequence>
<dbReference type="AlphaFoldDB" id="A0ABD0JWI2"/>
<name>A0ABD0JWI2_9CAEN</name>
<accession>A0ABD0JWI2</accession>
<gene>
    <name evidence="1" type="ORF">BaRGS_00029354</name>
</gene>
<keyword evidence="2" id="KW-1185">Reference proteome</keyword>
<dbReference type="Proteomes" id="UP001519460">
    <property type="component" value="Unassembled WGS sequence"/>
</dbReference>
<evidence type="ECO:0000313" key="2">
    <source>
        <dbReference type="Proteomes" id="UP001519460"/>
    </source>
</evidence>
<dbReference type="EMBL" id="JACVVK020000303">
    <property type="protein sequence ID" value="KAK7479437.1"/>
    <property type="molecule type" value="Genomic_DNA"/>
</dbReference>
<feature type="non-terminal residue" evidence="1">
    <location>
        <position position="55"/>
    </location>
</feature>
<organism evidence="1 2">
    <name type="scientific">Batillaria attramentaria</name>
    <dbReference type="NCBI Taxonomy" id="370345"/>
    <lineage>
        <taxon>Eukaryota</taxon>
        <taxon>Metazoa</taxon>
        <taxon>Spiralia</taxon>
        <taxon>Lophotrochozoa</taxon>
        <taxon>Mollusca</taxon>
        <taxon>Gastropoda</taxon>
        <taxon>Caenogastropoda</taxon>
        <taxon>Sorbeoconcha</taxon>
        <taxon>Cerithioidea</taxon>
        <taxon>Batillariidae</taxon>
        <taxon>Batillaria</taxon>
    </lineage>
</organism>
<comment type="caution">
    <text evidence="1">The sequence shown here is derived from an EMBL/GenBank/DDBJ whole genome shotgun (WGS) entry which is preliminary data.</text>
</comment>
<reference evidence="1 2" key="1">
    <citation type="journal article" date="2023" name="Sci. Data">
        <title>Genome assembly of the Korean intertidal mud-creeper Batillaria attramentaria.</title>
        <authorList>
            <person name="Patra A.K."/>
            <person name="Ho P.T."/>
            <person name="Jun S."/>
            <person name="Lee S.J."/>
            <person name="Kim Y."/>
            <person name="Won Y.J."/>
        </authorList>
    </citation>
    <scope>NUCLEOTIDE SEQUENCE [LARGE SCALE GENOMIC DNA]</scope>
    <source>
        <strain evidence="1">Wonlab-2016</strain>
    </source>
</reference>